<dbReference type="SMART" id="SM00849">
    <property type="entry name" value="Lactamase_B"/>
    <property type="match status" value="1"/>
</dbReference>
<dbReference type="OrthoDB" id="9761531at2"/>
<dbReference type="SUPFAM" id="SSF56281">
    <property type="entry name" value="Metallo-hydrolase/oxidoreductase"/>
    <property type="match status" value="1"/>
</dbReference>
<dbReference type="EMBL" id="SOAZ01000018">
    <property type="protein sequence ID" value="TDT51344.1"/>
    <property type="molecule type" value="Genomic_DNA"/>
</dbReference>
<protein>
    <submittedName>
        <fullName evidence="2">Glyoxylase-like metal-dependent hydrolase (Beta-lactamase superfamily II)</fullName>
    </submittedName>
</protein>
<keyword evidence="2" id="KW-0378">Hydrolase</keyword>
<dbReference type="AlphaFoldDB" id="A0A4R7KAE8"/>
<gene>
    <name evidence="2" type="ORF">EDD71_11828</name>
</gene>
<dbReference type="InterPro" id="IPR036866">
    <property type="entry name" value="RibonucZ/Hydroxyglut_hydro"/>
</dbReference>
<dbReference type="Pfam" id="PF00753">
    <property type="entry name" value="Lactamase_B"/>
    <property type="match status" value="1"/>
</dbReference>
<keyword evidence="3" id="KW-1185">Reference proteome</keyword>
<evidence type="ECO:0000313" key="3">
    <source>
        <dbReference type="Proteomes" id="UP000295325"/>
    </source>
</evidence>
<evidence type="ECO:0000313" key="2">
    <source>
        <dbReference type="EMBL" id="TDT51344.1"/>
    </source>
</evidence>
<feature type="domain" description="Metallo-beta-lactamase" evidence="1">
    <location>
        <begin position="25"/>
        <end position="200"/>
    </location>
</feature>
<comment type="caution">
    <text evidence="2">The sequence shown here is derived from an EMBL/GenBank/DDBJ whole genome shotgun (WGS) entry which is preliminary data.</text>
</comment>
<organism evidence="2 3">
    <name type="scientific">Fonticella tunisiensis</name>
    <dbReference type="NCBI Taxonomy" id="1096341"/>
    <lineage>
        <taxon>Bacteria</taxon>
        <taxon>Bacillati</taxon>
        <taxon>Bacillota</taxon>
        <taxon>Clostridia</taxon>
        <taxon>Eubacteriales</taxon>
        <taxon>Clostridiaceae</taxon>
        <taxon>Fonticella</taxon>
    </lineage>
</organism>
<dbReference type="PANTHER" id="PTHR42951">
    <property type="entry name" value="METALLO-BETA-LACTAMASE DOMAIN-CONTAINING"/>
    <property type="match status" value="1"/>
</dbReference>
<dbReference type="Gene3D" id="3.60.15.10">
    <property type="entry name" value="Ribonuclease Z/Hydroxyacylglutathione hydrolase-like"/>
    <property type="match status" value="1"/>
</dbReference>
<dbReference type="InterPro" id="IPR050855">
    <property type="entry name" value="NDM-1-like"/>
</dbReference>
<evidence type="ECO:0000259" key="1">
    <source>
        <dbReference type="SMART" id="SM00849"/>
    </source>
</evidence>
<sequence>MKIQRIGKRGMIFTFDDLKDGFGCITNVYVIRGRRHIFICDTYLGPEPMKGIMSYVEANFDKRPIIVFNSHSDWDHIWGNCFFKTNTIIAHRLCRERIVENGHRELCEYRDFHRGKVELVPPNLTFDSQMDFVEDGVKFFYSPGHTEDSASCFDMEDKILYAGDNLERPTPFLQWNGLQTYIVTLKNYLKLNFEAIIPSHSEISGKDIIINNMEYIYSRIHRGI</sequence>
<dbReference type="InterPro" id="IPR001279">
    <property type="entry name" value="Metallo-B-lactamas"/>
</dbReference>
<dbReference type="GO" id="GO:0016787">
    <property type="term" value="F:hydrolase activity"/>
    <property type="evidence" value="ECO:0007669"/>
    <property type="project" value="UniProtKB-KW"/>
</dbReference>
<proteinExistence type="predicted"/>
<accession>A0A4R7KAE8</accession>
<name>A0A4R7KAE8_9CLOT</name>
<reference evidence="2 3" key="1">
    <citation type="submission" date="2019-03" db="EMBL/GenBank/DDBJ databases">
        <title>Genomic Encyclopedia of Type Strains, Phase IV (KMG-IV): sequencing the most valuable type-strain genomes for metagenomic binning, comparative biology and taxonomic classification.</title>
        <authorList>
            <person name="Goeker M."/>
        </authorList>
    </citation>
    <scope>NUCLEOTIDE SEQUENCE [LARGE SCALE GENOMIC DNA]</scope>
    <source>
        <strain evidence="2 3">DSM 24455</strain>
    </source>
</reference>
<dbReference type="RefSeq" id="WP_133628677.1">
    <property type="nucleotide sequence ID" value="NZ_SOAZ01000018.1"/>
</dbReference>
<dbReference type="Proteomes" id="UP000295325">
    <property type="component" value="Unassembled WGS sequence"/>
</dbReference>